<reference evidence="1" key="1">
    <citation type="journal article" date="2015" name="Nature">
        <title>Complex archaea that bridge the gap between prokaryotes and eukaryotes.</title>
        <authorList>
            <person name="Spang A."/>
            <person name="Saw J.H."/>
            <person name="Jorgensen S.L."/>
            <person name="Zaremba-Niedzwiedzka K."/>
            <person name="Martijn J."/>
            <person name="Lind A.E."/>
            <person name="van Eijk R."/>
            <person name="Schleper C."/>
            <person name="Guy L."/>
            <person name="Ettema T.J."/>
        </authorList>
    </citation>
    <scope>NUCLEOTIDE SEQUENCE</scope>
</reference>
<sequence>MAKHEENLVKMIMADVVKLVEPTMKIMTDLTAQDSRKALLRKFKENYATLDLMTITRARSALGHKETEDNPCEVCTFIARKEISLQDEMNEDGDLA</sequence>
<dbReference type="EMBL" id="LAZR01000388">
    <property type="protein sequence ID" value="KKN71161.1"/>
    <property type="molecule type" value="Genomic_DNA"/>
</dbReference>
<dbReference type="AlphaFoldDB" id="A0A0F9VC67"/>
<name>A0A0F9VC67_9ZZZZ</name>
<organism evidence="1">
    <name type="scientific">marine sediment metagenome</name>
    <dbReference type="NCBI Taxonomy" id="412755"/>
    <lineage>
        <taxon>unclassified sequences</taxon>
        <taxon>metagenomes</taxon>
        <taxon>ecological metagenomes</taxon>
    </lineage>
</organism>
<proteinExistence type="predicted"/>
<evidence type="ECO:0000313" key="1">
    <source>
        <dbReference type="EMBL" id="KKN71161.1"/>
    </source>
</evidence>
<comment type="caution">
    <text evidence="1">The sequence shown here is derived from an EMBL/GenBank/DDBJ whole genome shotgun (WGS) entry which is preliminary data.</text>
</comment>
<accession>A0A0F9VC67</accession>
<gene>
    <name evidence="1" type="ORF">LCGC14_0423240</name>
</gene>
<protein>
    <submittedName>
        <fullName evidence="1">Uncharacterized protein</fullName>
    </submittedName>
</protein>